<dbReference type="OrthoDB" id="10381944at2759"/>
<evidence type="ECO:0000313" key="6">
    <source>
        <dbReference type="EMBL" id="CAF4386076.1"/>
    </source>
</evidence>
<feature type="region of interest" description="Disordered" evidence="1">
    <location>
        <begin position="110"/>
        <end position="129"/>
    </location>
</feature>
<dbReference type="EMBL" id="CAJNYV010000758">
    <property type="protein sequence ID" value="CAF3380162.1"/>
    <property type="molecule type" value="Genomic_DNA"/>
</dbReference>
<dbReference type="EMBL" id="CAJOBQ010001421">
    <property type="protein sequence ID" value="CAF4485788.1"/>
    <property type="molecule type" value="Genomic_DNA"/>
</dbReference>
<dbReference type="Proteomes" id="UP000663838">
    <property type="component" value="Unassembled WGS sequence"/>
</dbReference>
<keyword evidence="2" id="KW-0812">Transmembrane</keyword>
<feature type="transmembrane region" description="Helical" evidence="2">
    <location>
        <begin position="21"/>
        <end position="40"/>
    </location>
</feature>
<evidence type="ECO:0000256" key="2">
    <source>
        <dbReference type="SAM" id="Phobius"/>
    </source>
</evidence>
<gene>
    <name evidence="3" type="ORF">FME351_LOCUS5861</name>
    <name evidence="5" type="ORF">KIK155_LOCUS6217</name>
    <name evidence="4" type="ORF">TIS948_LOCUS24846</name>
    <name evidence="8" type="ORF">TOA249_LOCUS18377</name>
    <name evidence="7" type="ORF">TSG867_LOCUS19905</name>
    <name evidence="6" type="ORF">UJA718_LOCUS18092</name>
</gene>
<evidence type="ECO:0000313" key="4">
    <source>
        <dbReference type="EMBL" id="CAF3368671.1"/>
    </source>
</evidence>
<dbReference type="EMBL" id="CAJNYU010000499">
    <property type="protein sequence ID" value="CAF3365904.1"/>
    <property type="molecule type" value="Genomic_DNA"/>
</dbReference>
<dbReference type="EMBL" id="CAJNXB010004307">
    <property type="protein sequence ID" value="CAF3368671.1"/>
    <property type="molecule type" value="Genomic_DNA"/>
</dbReference>
<dbReference type="Proteomes" id="UP000663825">
    <property type="component" value="Unassembled WGS sequence"/>
</dbReference>
<dbReference type="Proteomes" id="UP000663869">
    <property type="component" value="Unassembled WGS sequence"/>
</dbReference>
<evidence type="ECO:0000313" key="7">
    <source>
        <dbReference type="EMBL" id="CAF4485788.1"/>
    </source>
</evidence>
<feature type="compositionally biased region" description="Polar residues" evidence="1">
    <location>
        <begin position="114"/>
        <end position="129"/>
    </location>
</feature>
<dbReference type="Proteomes" id="UP000663873">
    <property type="component" value="Unassembled WGS sequence"/>
</dbReference>
<dbReference type="EMBL" id="CAJOBS010001366">
    <property type="protein sequence ID" value="CAF4722678.1"/>
    <property type="molecule type" value="Genomic_DNA"/>
</dbReference>
<keyword evidence="2" id="KW-1133">Transmembrane helix</keyword>
<dbReference type="Proteomes" id="UP000663862">
    <property type="component" value="Unassembled WGS sequence"/>
</dbReference>
<evidence type="ECO:0000313" key="5">
    <source>
        <dbReference type="EMBL" id="CAF3380162.1"/>
    </source>
</evidence>
<reference evidence="3" key="1">
    <citation type="submission" date="2021-02" db="EMBL/GenBank/DDBJ databases">
        <authorList>
            <person name="Nowell W R."/>
        </authorList>
    </citation>
    <scope>NUCLEOTIDE SEQUENCE</scope>
</reference>
<organism evidence="3 9">
    <name type="scientific">Rotaria socialis</name>
    <dbReference type="NCBI Taxonomy" id="392032"/>
    <lineage>
        <taxon>Eukaryota</taxon>
        <taxon>Metazoa</taxon>
        <taxon>Spiralia</taxon>
        <taxon>Gnathifera</taxon>
        <taxon>Rotifera</taxon>
        <taxon>Eurotatoria</taxon>
        <taxon>Bdelloidea</taxon>
        <taxon>Philodinida</taxon>
        <taxon>Philodinidae</taxon>
        <taxon>Rotaria</taxon>
    </lineage>
</organism>
<protein>
    <submittedName>
        <fullName evidence="3">Uncharacterized protein</fullName>
    </submittedName>
</protein>
<evidence type="ECO:0000313" key="8">
    <source>
        <dbReference type="EMBL" id="CAF4722678.1"/>
    </source>
</evidence>
<evidence type="ECO:0000256" key="1">
    <source>
        <dbReference type="SAM" id="MobiDB-lite"/>
    </source>
</evidence>
<dbReference type="Proteomes" id="UP000663865">
    <property type="component" value="Unassembled WGS sequence"/>
</dbReference>
<comment type="caution">
    <text evidence="3">The sequence shown here is derived from an EMBL/GenBank/DDBJ whole genome shotgun (WGS) entry which is preliminary data.</text>
</comment>
<proteinExistence type="predicted"/>
<keyword evidence="10" id="KW-1185">Reference proteome</keyword>
<evidence type="ECO:0000313" key="9">
    <source>
        <dbReference type="Proteomes" id="UP000663869"/>
    </source>
</evidence>
<evidence type="ECO:0000313" key="3">
    <source>
        <dbReference type="EMBL" id="CAF3365904.1"/>
    </source>
</evidence>
<accession>A0A817X7M3</accession>
<dbReference type="EMBL" id="CAJOBP010003019">
    <property type="protein sequence ID" value="CAF4386076.1"/>
    <property type="molecule type" value="Genomic_DNA"/>
</dbReference>
<evidence type="ECO:0000313" key="10">
    <source>
        <dbReference type="Proteomes" id="UP000663873"/>
    </source>
</evidence>
<dbReference type="AlphaFoldDB" id="A0A817X7M3"/>
<name>A0A817X7M3_9BILA</name>
<sequence length="129" mass="15275">MIDKFSCLKKPADKFICGPCMWAWVWAPLIPLIIWGLVSANSYREKQYERSQYTNTSCQLLKYSYSIGSCENCGEYQCYKYKCYNEQFDVLYYVWWGKHIYATITTNDSREQHPNQQVPNFKSSSITKL</sequence>
<keyword evidence="2" id="KW-0472">Membrane</keyword>